<evidence type="ECO:0000313" key="4">
    <source>
        <dbReference type="EMBL" id="OLQ07757.1"/>
    </source>
</evidence>
<evidence type="ECO:0000256" key="2">
    <source>
        <dbReference type="SAM" id="MobiDB-lite"/>
    </source>
</evidence>
<sequence>MHELQVLGRIHGSYIRMANLGKPPTFSVLTKGSVRGKDGTLLSEIEAFVRSSSGQRPPKANGFSADAVPCLQVLAAFLALRLGELFVVSFGVGTKFRGAEAETSAQSLRDLHAEVLARRALKRFLHQDLRRCLGGANGELLSRVASDRFALREDTSLHLYTTSVPCGNAAWKRWAKGGSACPKLDADTKTEWPKQLHPKIHLHARHEGQASFLAKAAVSVPDAETPAGTEFLQAWSSAKQGPLTCSDKIATWAAMGLAGNALSAVLEPVRLSTCTIGRKFSWPHAARALCCRLQNFTPELLKELPRGYGLQHLDLLGCSVKFDDGIYEDGTGADFSDPRCLAWARGDEAPEILDGRTGRLVGGEPSTLSSAHLAELSLAWKSQLPEAAMRERQDAHAEAKQLLRRYVDERCSIKPPKTSDGSSVATCMWVAVLSVKIAKQRKPRPPQLSKDRSLLCREADKLTCVKHEVKEEVEESESNTGRAAETKLELKDLKREVKEEASKVAQKKVKTEIKHESPKVKEDMKRVKEEVSKDADMEVKEEIHEVVSSRRRMRTKVKAEIKREVKQEDMKSQRESTGVKQEKVDAKQQVQVKQEDLEQHGPKRRRLSQKSPDVSVPSFESRLTEWAEKCLAFQSSGKTWLPTKPCCPASPFLGLAAAQWQGCVREQTTACVQLLGKEQFRELRDFYHENPNHVLFHDNSGASSERQTETTTGSRPQVNRSSTGNQHRAAECMKMWPWMRDLPTRAWAGNGWLLVEDGMMKLSPTGGGSAMQGLEIFESMGSVPEPGEPKPAEPPSRAEPRAEQGRVVTRSFRGLERQSGIQGISWHVPKQCWQMSFIEAGKRKRPSFPISQHMKLGLSEAEAEAAALQEAKAFREELVRQGKLKPPKAITEKASGSVVRGLHYNESTRTYQVRMTDPSTKKKVHGGMFKVKEEAEARARELAKELGLQEELVPVKPLSELPNFEPLGPQKGIYWSRGEQAWHACCAVGGKTINMRFRPKNFSAKEVEKAWKQAVAWRKQQEKEREQAAQSRKR</sequence>
<feature type="compositionally biased region" description="Basic and acidic residues" evidence="2">
    <location>
        <begin position="787"/>
        <end position="804"/>
    </location>
</feature>
<dbReference type="EMBL" id="LSRX01000132">
    <property type="protein sequence ID" value="OLQ07757.1"/>
    <property type="molecule type" value="Genomic_DNA"/>
</dbReference>
<dbReference type="Proteomes" id="UP000186817">
    <property type="component" value="Unassembled WGS sequence"/>
</dbReference>
<dbReference type="Pfam" id="PF02137">
    <property type="entry name" value="A_deamin"/>
    <property type="match status" value="1"/>
</dbReference>
<dbReference type="InterPro" id="IPR002466">
    <property type="entry name" value="A_deamin"/>
</dbReference>
<organism evidence="4 5">
    <name type="scientific">Symbiodinium microadriaticum</name>
    <name type="common">Dinoflagellate</name>
    <name type="synonym">Zooxanthella microadriatica</name>
    <dbReference type="NCBI Taxonomy" id="2951"/>
    <lineage>
        <taxon>Eukaryota</taxon>
        <taxon>Sar</taxon>
        <taxon>Alveolata</taxon>
        <taxon>Dinophyceae</taxon>
        <taxon>Suessiales</taxon>
        <taxon>Symbiodiniaceae</taxon>
        <taxon>Symbiodinium</taxon>
    </lineage>
</organism>
<feature type="region of interest" description="Disordered" evidence="2">
    <location>
        <begin position="694"/>
        <end position="727"/>
    </location>
</feature>
<accession>A0A1Q9EK32</accession>
<comment type="caution">
    <text evidence="4">The sequence shown here is derived from an EMBL/GenBank/DDBJ whole genome shotgun (WGS) entry which is preliminary data.</text>
</comment>
<dbReference type="PANTHER" id="PTHR10910:SF62">
    <property type="entry name" value="AT07585P-RELATED"/>
    <property type="match status" value="1"/>
</dbReference>
<feature type="region of interest" description="Disordered" evidence="2">
    <location>
        <begin position="780"/>
        <end position="805"/>
    </location>
</feature>
<dbReference type="GO" id="GO:0005730">
    <property type="term" value="C:nucleolus"/>
    <property type="evidence" value="ECO:0007669"/>
    <property type="project" value="TreeGrafter"/>
</dbReference>
<dbReference type="PANTHER" id="PTHR10910">
    <property type="entry name" value="EUKARYOTE SPECIFIC DSRNA BINDING PROTEIN"/>
    <property type="match status" value="1"/>
</dbReference>
<keyword evidence="1" id="KW-0175">Coiled coil</keyword>
<dbReference type="GO" id="GO:0008251">
    <property type="term" value="F:tRNA-specific adenosine deaminase activity"/>
    <property type="evidence" value="ECO:0007669"/>
    <property type="project" value="TreeGrafter"/>
</dbReference>
<evidence type="ECO:0000256" key="1">
    <source>
        <dbReference type="SAM" id="Coils"/>
    </source>
</evidence>
<feature type="region of interest" description="Disordered" evidence="2">
    <location>
        <begin position="562"/>
        <end position="616"/>
    </location>
</feature>
<feature type="compositionally biased region" description="Basic and acidic residues" evidence="2">
    <location>
        <begin position="562"/>
        <end position="574"/>
    </location>
</feature>
<evidence type="ECO:0000259" key="3">
    <source>
        <dbReference type="PROSITE" id="PS50141"/>
    </source>
</evidence>
<name>A0A1Q9EK32_SYMMI</name>
<dbReference type="GO" id="GO:0003726">
    <property type="term" value="F:double-stranded RNA adenosine deaminase activity"/>
    <property type="evidence" value="ECO:0007669"/>
    <property type="project" value="TreeGrafter"/>
</dbReference>
<reference evidence="4 5" key="1">
    <citation type="submission" date="2016-02" db="EMBL/GenBank/DDBJ databases">
        <title>Genome analysis of coral dinoflagellate symbionts highlights evolutionary adaptations to a symbiotic lifestyle.</title>
        <authorList>
            <person name="Aranda M."/>
            <person name="Li Y."/>
            <person name="Liew Y.J."/>
            <person name="Baumgarten S."/>
            <person name="Simakov O."/>
            <person name="Wilson M."/>
            <person name="Piel J."/>
            <person name="Ashoor H."/>
            <person name="Bougouffa S."/>
            <person name="Bajic V.B."/>
            <person name="Ryu T."/>
            <person name="Ravasi T."/>
            <person name="Bayer T."/>
            <person name="Micklem G."/>
            <person name="Kim H."/>
            <person name="Bhak J."/>
            <person name="Lajeunesse T.C."/>
            <person name="Voolstra C.R."/>
        </authorList>
    </citation>
    <scope>NUCLEOTIDE SEQUENCE [LARGE SCALE GENOMIC DNA]</scope>
    <source>
        <strain evidence="4 5">CCMP2467</strain>
    </source>
</reference>
<dbReference type="PROSITE" id="PS50141">
    <property type="entry name" value="A_DEAMIN_EDITASE"/>
    <property type="match status" value="1"/>
</dbReference>
<dbReference type="OrthoDB" id="10268011at2759"/>
<proteinExistence type="predicted"/>
<feature type="compositionally biased region" description="Polar residues" evidence="2">
    <location>
        <begin position="700"/>
        <end position="726"/>
    </location>
</feature>
<dbReference type="GO" id="GO:0003725">
    <property type="term" value="F:double-stranded RNA binding"/>
    <property type="evidence" value="ECO:0007669"/>
    <property type="project" value="TreeGrafter"/>
</dbReference>
<dbReference type="AlphaFoldDB" id="A0A1Q9EK32"/>
<dbReference type="GO" id="GO:0006396">
    <property type="term" value="P:RNA processing"/>
    <property type="evidence" value="ECO:0007669"/>
    <property type="project" value="InterPro"/>
</dbReference>
<keyword evidence="5" id="KW-1185">Reference proteome</keyword>
<dbReference type="GO" id="GO:0006382">
    <property type="term" value="P:adenosine to inosine editing"/>
    <property type="evidence" value="ECO:0007669"/>
    <property type="project" value="TreeGrafter"/>
</dbReference>
<feature type="coiled-coil region" evidence="1">
    <location>
        <begin position="459"/>
        <end position="510"/>
    </location>
</feature>
<dbReference type="GO" id="GO:0005737">
    <property type="term" value="C:cytoplasm"/>
    <property type="evidence" value="ECO:0007669"/>
    <property type="project" value="TreeGrafter"/>
</dbReference>
<feature type="domain" description="A to I editase" evidence="3">
    <location>
        <begin position="89"/>
        <end position="406"/>
    </location>
</feature>
<gene>
    <name evidence="4" type="primary">ADARB1</name>
    <name evidence="4" type="ORF">AK812_SmicGene8819</name>
</gene>
<protein>
    <submittedName>
        <fullName evidence="4">Double-stranded RNA-specific editase 1</fullName>
    </submittedName>
</protein>
<evidence type="ECO:0000313" key="5">
    <source>
        <dbReference type="Proteomes" id="UP000186817"/>
    </source>
</evidence>
<dbReference type="Gene3D" id="1.20.5.2050">
    <property type="match status" value="2"/>
</dbReference>
<dbReference type="SMART" id="SM00552">
    <property type="entry name" value="ADEAMc"/>
    <property type="match status" value="1"/>
</dbReference>